<sequence>MQGVFVDVVEFAELQATQLTAAQDNYRPPVTWGNNISALSLVNEISYRFLVAHLPVLDFPGVLGDFGPRKATLSQFG</sequence>
<reference evidence="1 2" key="1">
    <citation type="submission" date="2024-05" db="EMBL/GenBank/DDBJ databases">
        <title>A draft genome resource for the thread blight pathogen Marasmius tenuissimus strain MS-2.</title>
        <authorList>
            <person name="Yulfo-Soto G.E."/>
            <person name="Baruah I.K."/>
            <person name="Amoako-Attah I."/>
            <person name="Bukari Y."/>
            <person name="Meinhardt L.W."/>
            <person name="Bailey B.A."/>
            <person name="Cohen S.P."/>
        </authorList>
    </citation>
    <scope>NUCLEOTIDE SEQUENCE [LARGE SCALE GENOMIC DNA]</scope>
    <source>
        <strain evidence="1 2">MS-2</strain>
    </source>
</reference>
<protein>
    <submittedName>
        <fullName evidence="1">Uncharacterized protein</fullName>
    </submittedName>
</protein>
<accession>A0ABR3A513</accession>
<gene>
    <name evidence="1" type="ORF">AAF712_004394</name>
</gene>
<comment type="caution">
    <text evidence="1">The sequence shown here is derived from an EMBL/GenBank/DDBJ whole genome shotgun (WGS) entry which is preliminary data.</text>
</comment>
<evidence type="ECO:0000313" key="2">
    <source>
        <dbReference type="Proteomes" id="UP001437256"/>
    </source>
</evidence>
<organism evidence="1 2">
    <name type="scientific">Marasmius tenuissimus</name>
    <dbReference type="NCBI Taxonomy" id="585030"/>
    <lineage>
        <taxon>Eukaryota</taxon>
        <taxon>Fungi</taxon>
        <taxon>Dikarya</taxon>
        <taxon>Basidiomycota</taxon>
        <taxon>Agaricomycotina</taxon>
        <taxon>Agaricomycetes</taxon>
        <taxon>Agaricomycetidae</taxon>
        <taxon>Agaricales</taxon>
        <taxon>Marasmiineae</taxon>
        <taxon>Marasmiaceae</taxon>
        <taxon>Marasmius</taxon>
    </lineage>
</organism>
<dbReference type="Proteomes" id="UP001437256">
    <property type="component" value="Unassembled WGS sequence"/>
</dbReference>
<name>A0ABR3A513_9AGAR</name>
<keyword evidence="2" id="KW-1185">Reference proteome</keyword>
<proteinExistence type="predicted"/>
<evidence type="ECO:0000313" key="1">
    <source>
        <dbReference type="EMBL" id="KAL0068678.1"/>
    </source>
</evidence>
<dbReference type="EMBL" id="JBBXMP010000017">
    <property type="protein sequence ID" value="KAL0068678.1"/>
    <property type="molecule type" value="Genomic_DNA"/>
</dbReference>